<keyword evidence="2" id="KW-1185">Reference proteome</keyword>
<sequence length="98" mass="11428">MIEIIEKANQLKLDKPSNGIKRAVTTKQKNKKLIFRSISKSNIGDCYITTIISERWLQLFLLPFDYQIFFKFSSLFIHLSQIKNNALNFDMEVVTEGI</sequence>
<reference evidence="1 2" key="1">
    <citation type="submission" date="2020-10" db="EMBL/GenBank/DDBJ databases">
        <authorList>
            <person name="Castelo-Branco R."/>
            <person name="Eusebio N."/>
            <person name="Adriana R."/>
            <person name="Vieira A."/>
            <person name="Brugerolle De Fraissinette N."/>
            <person name="Rezende De Castro R."/>
            <person name="Schneider M.P."/>
            <person name="Vasconcelos V."/>
            <person name="Leao P.N."/>
        </authorList>
    </citation>
    <scope>NUCLEOTIDE SEQUENCE [LARGE SCALE GENOMIC DNA]</scope>
    <source>
        <strain evidence="1 2">LEGE 06123</strain>
    </source>
</reference>
<organism evidence="1 2">
    <name type="scientific">Gloeocapsopsis crepidinum LEGE 06123</name>
    <dbReference type="NCBI Taxonomy" id="588587"/>
    <lineage>
        <taxon>Bacteria</taxon>
        <taxon>Bacillati</taxon>
        <taxon>Cyanobacteriota</taxon>
        <taxon>Cyanophyceae</taxon>
        <taxon>Oscillatoriophycideae</taxon>
        <taxon>Chroococcales</taxon>
        <taxon>Chroococcaceae</taxon>
        <taxon>Gloeocapsopsis</taxon>
    </lineage>
</organism>
<gene>
    <name evidence="1" type="ORF">IQ230_18655</name>
</gene>
<comment type="caution">
    <text evidence="1">The sequence shown here is derived from an EMBL/GenBank/DDBJ whole genome shotgun (WGS) entry which is preliminary data.</text>
</comment>
<proteinExistence type="predicted"/>
<dbReference type="Proteomes" id="UP000651156">
    <property type="component" value="Unassembled WGS sequence"/>
</dbReference>
<protein>
    <submittedName>
        <fullName evidence="1">Uncharacterized protein</fullName>
    </submittedName>
</protein>
<dbReference type="EMBL" id="JADEWN010000052">
    <property type="protein sequence ID" value="MBE9192333.1"/>
    <property type="molecule type" value="Genomic_DNA"/>
</dbReference>
<name>A0ABR9UVK7_9CHRO</name>
<accession>A0ABR9UVK7</accession>
<evidence type="ECO:0000313" key="2">
    <source>
        <dbReference type="Proteomes" id="UP000651156"/>
    </source>
</evidence>
<dbReference type="RefSeq" id="WP_193933765.1">
    <property type="nucleotide sequence ID" value="NZ_CAWPMZ010000088.1"/>
</dbReference>
<evidence type="ECO:0000313" key="1">
    <source>
        <dbReference type="EMBL" id="MBE9192333.1"/>
    </source>
</evidence>